<evidence type="ECO:0000313" key="3">
    <source>
        <dbReference type="Proteomes" id="UP000253934"/>
    </source>
</evidence>
<sequence>MVLKKTSLSLNLLLLQIIVLIQIFFFNFSTFAKSGITFERQFERDSERWTLTTNFTEGGKNKNINLLFRLFNDGKSSKSRPRLEPYLYGFWYKGLQNNGTTWEATGYGGFIYFNNFISGTFNITTPNIVLGITGESRDERKKGNGIMTSYGPSLRLFGLNQQDTALYLNFKHTKRELQGVAYQEWNWEAAAVIYLAHNLRAEGSWLFSNSDWRASPSNFAEQKGFKIGGGIEIGILRIDGFYERTMYTIKDPTALADASKAQPFDEARQVIKIGISL</sequence>
<organism evidence="2 3">
    <name type="scientific">Spirobacillus cienkowskii</name>
    <dbReference type="NCBI Taxonomy" id="495820"/>
    <lineage>
        <taxon>Bacteria</taxon>
        <taxon>Pseudomonadati</taxon>
        <taxon>Bdellovibrionota</taxon>
        <taxon>Oligoflexia</taxon>
        <taxon>Silvanigrellales</taxon>
        <taxon>Spirobacillus</taxon>
    </lineage>
</organism>
<protein>
    <submittedName>
        <fullName evidence="2">Uncharacterized protein</fullName>
    </submittedName>
</protein>
<keyword evidence="1" id="KW-0472">Membrane</keyword>
<name>A0A369KUA5_9BACT</name>
<comment type="caution">
    <text evidence="2">The sequence shown here is derived from an EMBL/GenBank/DDBJ whole genome shotgun (WGS) entry which is preliminary data.</text>
</comment>
<evidence type="ECO:0000256" key="1">
    <source>
        <dbReference type="SAM" id="Phobius"/>
    </source>
</evidence>
<accession>A0A369KUA5</accession>
<gene>
    <name evidence="2" type="ORF">DCC88_05295</name>
</gene>
<dbReference type="AlphaFoldDB" id="A0A369KUA5"/>
<dbReference type="EMBL" id="QOVW01000061">
    <property type="protein sequence ID" value="RDB36417.1"/>
    <property type="molecule type" value="Genomic_DNA"/>
</dbReference>
<keyword evidence="3" id="KW-1185">Reference proteome</keyword>
<dbReference type="RefSeq" id="WP_338637607.1">
    <property type="nucleotide sequence ID" value="NZ_CP146516.1"/>
</dbReference>
<feature type="transmembrane region" description="Helical" evidence="1">
    <location>
        <begin position="12"/>
        <end position="32"/>
    </location>
</feature>
<evidence type="ECO:0000313" key="2">
    <source>
        <dbReference type="EMBL" id="RDB36417.1"/>
    </source>
</evidence>
<keyword evidence="1" id="KW-1133">Transmembrane helix</keyword>
<keyword evidence="1" id="KW-0812">Transmembrane</keyword>
<proteinExistence type="predicted"/>
<dbReference type="Proteomes" id="UP000253934">
    <property type="component" value="Unassembled WGS sequence"/>
</dbReference>
<reference evidence="2" key="1">
    <citation type="submission" date="2018-04" db="EMBL/GenBank/DDBJ databases">
        <title>Draft genome sequence of the Candidatus Spirobacillus cienkowskii, a pathogen of freshwater Daphnia species, reconstructed from hemolymph metagenomic reads.</title>
        <authorList>
            <person name="Bresciani L."/>
            <person name="Lemos L.N."/>
            <person name="Wale N."/>
            <person name="Lin J.Y."/>
            <person name="Fernandes G.R."/>
            <person name="Duffy M.A."/>
            <person name="Rodrigues J.M."/>
        </authorList>
    </citation>
    <scope>NUCLEOTIDE SEQUENCE [LARGE SCALE GENOMIC DNA]</scope>
    <source>
        <strain evidence="2">Binning01</strain>
    </source>
</reference>